<name>A0ACD1IEF4_9EURO</name>
<reference evidence="1" key="1">
    <citation type="submission" date="2018-02" db="EMBL/GenBank/DDBJ databases">
        <title>The genomes of Aspergillus section Nigri reveals drivers in fungal speciation.</title>
        <authorList>
            <consortium name="DOE Joint Genome Institute"/>
            <person name="Vesth T.C."/>
            <person name="Nybo J."/>
            <person name="Theobald S."/>
            <person name="Brandl J."/>
            <person name="Frisvad J.C."/>
            <person name="Nielsen K.F."/>
            <person name="Lyhne E.K."/>
            <person name="Kogle M.E."/>
            <person name="Kuo A."/>
            <person name="Riley R."/>
            <person name="Clum A."/>
            <person name="Nolan M."/>
            <person name="Lipzen A."/>
            <person name="Salamov A."/>
            <person name="Henrissat B."/>
            <person name="Wiebenga A."/>
            <person name="De vries R.P."/>
            <person name="Grigoriev I.V."/>
            <person name="Mortensen U.H."/>
            <person name="Andersen M.R."/>
            <person name="Baker S.E."/>
        </authorList>
    </citation>
    <scope>NUCLEOTIDE SEQUENCE</scope>
    <source>
        <strain evidence="1">CBS 115574</strain>
    </source>
</reference>
<dbReference type="Proteomes" id="UP000249748">
    <property type="component" value="Unassembled WGS sequence"/>
</dbReference>
<protein>
    <submittedName>
        <fullName evidence="1">Uncharacterized protein</fullName>
    </submittedName>
</protein>
<gene>
    <name evidence="1" type="ORF">BO79DRAFT_195230</name>
</gene>
<proteinExistence type="predicted"/>
<evidence type="ECO:0000313" key="2">
    <source>
        <dbReference type="Proteomes" id="UP000249748"/>
    </source>
</evidence>
<accession>A0ACD1IEF4</accession>
<dbReference type="EMBL" id="KZ824550">
    <property type="protein sequence ID" value="RAK88659.1"/>
    <property type="molecule type" value="Genomic_DNA"/>
</dbReference>
<evidence type="ECO:0000313" key="1">
    <source>
        <dbReference type="EMBL" id="RAK88659.1"/>
    </source>
</evidence>
<organism evidence="1 2">
    <name type="scientific">Aspergillus costaricaensis CBS 115574</name>
    <dbReference type="NCBI Taxonomy" id="1448317"/>
    <lineage>
        <taxon>Eukaryota</taxon>
        <taxon>Fungi</taxon>
        <taxon>Dikarya</taxon>
        <taxon>Ascomycota</taxon>
        <taxon>Pezizomycotina</taxon>
        <taxon>Eurotiomycetes</taxon>
        <taxon>Eurotiomycetidae</taxon>
        <taxon>Eurotiales</taxon>
        <taxon>Aspergillaceae</taxon>
        <taxon>Aspergillus</taxon>
        <taxon>Aspergillus subgen. Circumdati</taxon>
    </lineage>
</organism>
<sequence length="615" mass="70091">MSPSPSAAEAAPSEQRLHIRRARKPLNCEPCRRSKLRCDRRLPCTSCSRRGLVSLCTYRNQRQGHDSEPTNDDASRQSPHRGGASRLLAPLPEHDRRSLLQSPENPAASDSHARWEEVFQRPTDQPLYARYGHGCQLNGFNFPFSLGPDIPKQDLLNLLPPKECCDYLVIQYFSRLSPLYHILHGPTFQKEYTRFFDRQAETDLSWMALLFVLCSVTLNTMEESDSTLINSWCKETESLSFRAAAAKFRNHAMVCLSQDQFLIRHSLHTLQALLILIYGMSHNDGVEQTWVLLGMALNIGIALRCNIKTKPSTMGWIEFEQHRRCWAGILMLHTYQAILFRDVNVSAFSEIEVTLPADVNDTDIRDDMILPPSSQPTQMSVIMFKLRLFEISSRVCDLLSRDTELTGENLTSLDSLISQEQAKWDAKFLINGQPSVLDLSSYAHWCILQQYAHQLYLLLHRAFCRSRMGQPPRFESQLKCTTSGVALLEIHRQFAELPRLRQYRWYVYGMTSFCAFHGAVAIASCLLMEPESLNASSYKSVFDAAVVRFKALQERSTICAKAFPIISHLRTMIWPDNPDGSLMCPDSSNVLDEWFDSVPWLNVDSVNWASSSIPI</sequence>
<keyword evidence="2" id="KW-1185">Reference proteome</keyword>